<evidence type="ECO:0000313" key="2">
    <source>
        <dbReference type="EMBL" id="GFO13266.1"/>
    </source>
</evidence>
<organism evidence="2 3">
    <name type="scientific">Plakobranchus ocellatus</name>
    <dbReference type="NCBI Taxonomy" id="259542"/>
    <lineage>
        <taxon>Eukaryota</taxon>
        <taxon>Metazoa</taxon>
        <taxon>Spiralia</taxon>
        <taxon>Lophotrochozoa</taxon>
        <taxon>Mollusca</taxon>
        <taxon>Gastropoda</taxon>
        <taxon>Heterobranchia</taxon>
        <taxon>Euthyneura</taxon>
        <taxon>Panpulmonata</taxon>
        <taxon>Sacoglossa</taxon>
        <taxon>Placobranchoidea</taxon>
        <taxon>Plakobranchidae</taxon>
        <taxon>Plakobranchus</taxon>
    </lineage>
</organism>
<proteinExistence type="predicted"/>
<protein>
    <submittedName>
        <fullName evidence="2">Uncharacterized protein</fullName>
    </submittedName>
</protein>
<feature type="region of interest" description="Disordered" evidence="1">
    <location>
        <begin position="1"/>
        <end position="64"/>
    </location>
</feature>
<feature type="compositionally biased region" description="Polar residues" evidence="1">
    <location>
        <begin position="297"/>
        <end position="312"/>
    </location>
</feature>
<sequence>MKIEFGYETPPYARSNPTATTSDAGESTHPGKKGRPDHFQPIQNKGELLGQLKTKTSNSRDKYTAINEIHDSSIVSKKLRKPLQNNNIFQSQDKNDRIILQSSKSSYEKETAAQDSLPKDLEKQTRTANHSQEKSKTEVIDLKQINDYKRSQEESKINIAFPKYKVDSKTSHHKVTPAKQQDDSIQSQERHKIQITSPKQLENIKQPQAESNPEVKSQNPTDIREKDQDQHNDSKISDKQSGIPLTPHLPSSTAHVPSEITEIVDAEVHVNNNQPSGSLLRKPEKETRKEQDIHLTESVQQGSEAHQKSPTQKPYGIADKIRSWSEKSRTAYLPYGVFFAMEMLVGDKEGGNFFWSRTDTVRLISCTENRTMENPF</sequence>
<dbReference type="EMBL" id="BLXT01004481">
    <property type="protein sequence ID" value="GFO13266.1"/>
    <property type="molecule type" value="Genomic_DNA"/>
</dbReference>
<name>A0AAV4AYD3_9GAST</name>
<dbReference type="Proteomes" id="UP000735302">
    <property type="component" value="Unassembled WGS sequence"/>
</dbReference>
<feature type="compositionally biased region" description="Basic and acidic residues" evidence="1">
    <location>
        <begin position="106"/>
        <end position="156"/>
    </location>
</feature>
<evidence type="ECO:0000256" key="1">
    <source>
        <dbReference type="SAM" id="MobiDB-lite"/>
    </source>
</evidence>
<feature type="compositionally biased region" description="Basic and acidic residues" evidence="1">
    <location>
        <begin position="281"/>
        <end position="295"/>
    </location>
</feature>
<comment type="caution">
    <text evidence="2">The sequence shown here is derived from an EMBL/GenBank/DDBJ whole genome shotgun (WGS) entry which is preliminary data.</text>
</comment>
<dbReference type="AlphaFoldDB" id="A0AAV4AYD3"/>
<feature type="compositionally biased region" description="Polar residues" evidence="1">
    <location>
        <begin position="15"/>
        <end position="25"/>
    </location>
</feature>
<reference evidence="2 3" key="1">
    <citation type="journal article" date="2021" name="Elife">
        <title>Chloroplast acquisition without the gene transfer in kleptoplastic sea slugs, Plakobranchus ocellatus.</title>
        <authorList>
            <person name="Maeda T."/>
            <person name="Takahashi S."/>
            <person name="Yoshida T."/>
            <person name="Shimamura S."/>
            <person name="Takaki Y."/>
            <person name="Nagai Y."/>
            <person name="Toyoda A."/>
            <person name="Suzuki Y."/>
            <person name="Arimoto A."/>
            <person name="Ishii H."/>
            <person name="Satoh N."/>
            <person name="Nishiyama T."/>
            <person name="Hasebe M."/>
            <person name="Maruyama T."/>
            <person name="Minagawa J."/>
            <person name="Obokata J."/>
            <person name="Shigenobu S."/>
        </authorList>
    </citation>
    <scope>NUCLEOTIDE SEQUENCE [LARGE SCALE GENOMIC DNA]</scope>
</reference>
<keyword evidence="3" id="KW-1185">Reference proteome</keyword>
<feature type="region of interest" description="Disordered" evidence="1">
    <location>
        <begin position="103"/>
        <end position="254"/>
    </location>
</feature>
<gene>
    <name evidence="2" type="ORF">PoB_003977100</name>
</gene>
<accession>A0AAV4AYD3</accession>
<feature type="region of interest" description="Disordered" evidence="1">
    <location>
        <begin position="270"/>
        <end position="316"/>
    </location>
</feature>
<feature type="compositionally biased region" description="Basic and acidic residues" evidence="1">
    <location>
        <begin position="222"/>
        <end position="238"/>
    </location>
</feature>
<evidence type="ECO:0000313" key="3">
    <source>
        <dbReference type="Proteomes" id="UP000735302"/>
    </source>
</evidence>
<feature type="compositionally biased region" description="Polar residues" evidence="1">
    <location>
        <begin position="194"/>
        <end position="221"/>
    </location>
</feature>